<dbReference type="GO" id="GO:0000978">
    <property type="term" value="F:RNA polymerase II cis-regulatory region sequence-specific DNA binding"/>
    <property type="evidence" value="ECO:0007669"/>
    <property type="project" value="TreeGrafter"/>
</dbReference>
<feature type="compositionally biased region" description="Polar residues" evidence="7">
    <location>
        <begin position="282"/>
        <end position="291"/>
    </location>
</feature>
<feature type="compositionally biased region" description="Polar residues" evidence="7">
    <location>
        <begin position="616"/>
        <end position="625"/>
    </location>
</feature>
<dbReference type="GO" id="GO:0005634">
    <property type="term" value="C:nucleus"/>
    <property type="evidence" value="ECO:0007669"/>
    <property type="project" value="UniProtKB-SubCell"/>
</dbReference>
<evidence type="ECO:0000256" key="3">
    <source>
        <dbReference type="ARBA" id="ARBA00023155"/>
    </source>
</evidence>
<feature type="region of interest" description="Disordered" evidence="7">
    <location>
        <begin position="246"/>
        <end position="291"/>
    </location>
</feature>
<evidence type="ECO:0000256" key="7">
    <source>
        <dbReference type="SAM" id="MobiDB-lite"/>
    </source>
</evidence>
<dbReference type="InterPro" id="IPR009057">
    <property type="entry name" value="Homeodomain-like_sf"/>
</dbReference>
<keyword evidence="2 5" id="KW-0238">DNA-binding</keyword>
<dbReference type="PANTHER" id="PTHR11636">
    <property type="entry name" value="POU DOMAIN"/>
    <property type="match status" value="1"/>
</dbReference>
<sequence>MSRGPNFHLHEDHVTQVANERQVPRILRLSIILKTRIFYLSLGARAFYESDEPKMRICTEDILLIQENRTSLMRNVKREKSLSAIVYERTEGTDKMQTMTISADSNHSEETTEVNNNSNNRMSDDDEHGELQKEYDTLMEENKKLKQQTQKKDLLKRKISMLRKENETLKTAQEQQLRENLKPDSSEPNQQTNHSSSPQNSTANSKEQGVFAKSFLLTSTLGGIYIEPIDGTNGLKAPDGNSLSPTSFNNIISSSSPSSSYVYKPEKQTSTTETQTLPTYNPPTTSNTKSSVYHYSPRVKVATTEEDEEAHRFVQEFKARRIALKLTQSDIGEELNLRAGARYGQSYISRMESIQLSTAIVLRMKPLLMKLLEEKEEERRRMKQSMDFDEEEYHIDRKRKKRTNFTPEQSLLLTKYFADQPRPSSSEIDDIARKIEVDRNSVKMWFNNKRQSEKFRGSLNPYASPYAAMPSSILMTGLMSNMAHSAMSPIVTTSSLNNLKLDYSRIPNTTLSLENVNLATTQTPFVFNKDLNQLYNAETAARINNAVNNNLKKDSPTNKGMNDTTPFTLASQTSNPFIFNKELTSLYQNSTRHSEENHKMSNDLAQIYKDRVSEANGTFTLSGSPPRSIHSMPTIKSISPPGSTPAFSLSQSLINRTLSQAALTQENNSTSPKFSRTP</sequence>
<protein>
    <submittedName>
        <fullName evidence="10">POU class homeobox transcription factor POU26a</fullName>
    </submittedName>
</protein>
<dbReference type="InterPro" id="IPR001356">
    <property type="entry name" value="HD"/>
</dbReference>
<proteinExistence type="evidence at transcript level"/>
<feature type="compositionally biased region" description="Polar residues" evidence="7">
    <location>
        <begin position="634"/>
        <end position="649"/>
    </location>
</feature>
<feature type="compositionally biased region" description="Polar residues" evidence="7">
    <location>
        <begin position="186"/>
        <end position="206"/>
    </location>
</feature>
<feature type="compositionally biased region" description="Low complexity" evidence="7">
    <location>
        <begin position="268"/>
        <end position="279"/>
    </location>
</feature>
<name>E3UJT5_MNELE</name>
<keyword evidence="4 5" id="KW-0539">Nucleus</keyword>
<dbReference type="GO" id="GO:0000981">
    <property type="term" value="F:DNA-binding transcription factor activity, RNA polymerase II-specific"/>
    <property type="evidence" value="ECO:0007669"/>
    <property type="project" value="TreeGrafter"/>
</dbReference>
<feature type="region of interest" description="Disordered" evidence="7">
    <location>
        <begin position="165"/>
        <end position="206"/>
    </location>
</feature>
<dbReference type="PROSITE" id="PS51179">
    <property type="entry name" value="POU_3"/>
    <property type="match status" value="1"/>
</dbReference>
<dbReference type="AlphaFoldDB" id="E3UJT5"/>
<evidence type="ECO:0000256" key="1">
    <source>
        <dbReference type="ARBA" id="ARBA00004123"/>
    </source>
</evidence>
<dbReference type="InterPro" id="IPR013847">
    <property type="entry name" value="POU"/>
</dbReference>
<dbReference type="InterPro" id="IPR050255">
    <property type="entry name" value="POU_domain_TF"/>
</dbReference>
<dbReference type="EMBL" id="HM444092">
    <property type="protein sequence ID" value="ADO22613.1"/>
    <property type="molecule type" value="mRNA"/>
</dbReference>
<dbReference type="SUPFAM" id="SSF46689">
    <property type="entry name" value="Homeodomain-like"/>
    <property type="match status" value="1"/>
</dbReference>
<keyword evidence="3 5" id="KW-0371">Homeobox</keyword>
<dbReference type="Pfam" id="PF00157">
    <property type="entry name" value="Pou"/>
    <property type="match status" value="1"/>
</dbReference>
<feature type="DNA-binding region" description="Homeobox" evidence="5">
    <location>
        <begin position="398"/>
        <end position="457"/>
    </location>
</feature>
<dbReference type="Gene3D" id="1.10.10.60">
    <property type="entry name" value="Homeodomain-like"/>
    <property type="match status" value="1"/>
</dbReference>
<evidence type="ECO:0000259" key="8">
    <source>
        <dbReference type="PROSITE" id="PS50071"/>
    </source>
</evidence>
<dbReference type="CDD" id="cd00086">
    <property type="entry name" value="homeodomain"/>
    <property type="match status" value="1"/>
</dbReference>
<comment type="subcellular location">
    <subcellularLocation>
        <location evidence="1 5 6">Nucleus</location>
    </subcellularLocation>
</comment>
<gene>
    <name evidence="10" type="primary">POU26a</name>
</gene>
<dbReference type="Pfam" id="PF00046">
    <property type="entry name" value="Homeodomain"/>
    <property type="match status" value="1"/>
</dbReference>
<feature type="region of interest" description="Disordered" evidence="7">
    <location>
        <begin position="100"/>
        <end position="129"/>
    </location>
</feature>
<organism evidence="10">
    <name type="scientific">Mnemiopsis leidyi</name>
    <name type="common">Sea walnut</name>
    <name type="synonym">Warty comb jellyfish</name>
    <dbReference type="NCBI Taxonomy" id="27923"/>
    <lineage>
        <taxon>Eukaryota</taxon>
        <taxon>Metazoa</taxon>
        <taxon>Ctenophora</taxon>
        <taxon>Tentaculata</taxon>
        <taxon>Lobata</taxon>
        <taxon>Bolinopsidae</taxon>
        <taxon>Mnemiopsis</taxon>
    </lineage>
</organism>
<dbReference type="SMART" id="SM00352">
    <property type="entry name" value="POU"/>
    <property type="match status" value="1"/>
</dbReference>
<accession>E3UJT5</accession>
<dbReference type="Gene3D" id="1.10.260.40">
    <property type="entry name" value="lambda repressor-like DNA-binding domains"/>
    <property type="match status" value="1"/>
</dbReference>
<evidence type="ECO:0000256" key="6">
    <source>
        <dbReference type="RuleBase" id="RU000682"/>
    </source>
</evidence>
<feature type="compositionally biased region" description="Basic and acidic residues" evidence="7">
    <location>
        <begin position="176"/>
        <end position="185"/>
    </location>
</feature>
<feature type="compositionally biased region" description="Low complexity" evidence="7">
    <location>
        <begin position="246"/>
        <end position="260"/>
    </location>
</feature>
<evidence type="ECO:0000313" key="10">
    <source>
        <dbReference type="EMBL" id="ADO22613.1"/>
    </source>
</evidence>
<dbReference type="InterPro" id="IPR010982">
    <property type="entry name" value="Lambda_DNA-bd_dom_sf"/>
</dbReference>
<feature type="region of interest" description="Disordered" evidence="7">
    <location>
        <begin position="616"/>
        <end position="649"/>
    </location>
</feature>
<evidence type="ECO:0000256" key="5">
    <source>
        <dbReference type="PROSITE-ProRule" id="PRU00108"/>
    </source>
</evidence>
<evidence type="ECO:0000259" key="9">
    <source>
        <dbReference type="PROSITE" id="PS51179"/>
    </source>
</evidence>
<dbReference type="PRINTS" id="PR00028">
    <property type="entry name" value="POUDOMAIN"/>
</dbReference>
<dbReference type="PROSITE" id="PS50071">
    <property type="entry name" value="HOMEOBOX_2"/>
    <property type="match status" value="1"/>
</dbReference>
<feature type="domain" description="POU-specific" evidence="9">
    <location>
        <begin position="302"/>
        <end position="376"/>
    </location>
</feature>
<reference evidence="10" key="1">
    <citation type="journal article" date="2010" name="Evodevo">
        <title>The homeodomain complement of the ctenophore Mnemiopsis leidyi suggests that Ctenophora and Porifera diverged prior to the ParaHoxozoa.</title>
        <authorList>
            <person name="Ryan J.F."/>
            <person name="Pang K."/>
            <person name="NISC Comparative Sequencing Program"/>
            <person name="Mullikin J.C."/>
            <person name="Martindale M.Q."/>
            <person name="Baxevanis A.D."/>
        </authorList>
    </citation>
    <scope>NUCLEOTIDE SEQUENCE</scope>
</reference>
<dbReference type="InterPro" id="IPR000327">
    <property type="entry name" value="POU_dom"/>
</dbReference>
<dbReference type="HOGENOM" id="CLU_600762_0_0_1"/>
<dbReference type="SMART" id="SM00389">
    <property type="entry name" value="HOX"/>
    <property type="match status" value="1"/>
</dbReference>
<feature type="domain" description="Homeobox" evidence="8">
    <location>
        <begin position="396"/>
        <end position="456"/>
    </location>
</feature>
<dbReference type="PANTHER" id="PTHR11636:SF5">
    <property type="entry name" value="POU DOMAIN MOTIF 3, ISOFORM F"/>
    <property type="match status" value="1"/>
</dbReference>
<evidence type="ECO:0000256" key="4">
    <source>
        <dbReference type="ARBA" id="ARBA00023242"/>
    </source>
</evidence>
<dbReference type="SUPFAM" id="SSF47413">
    <property type="entry name" value="lambda repressor-like DNA-binding domains"/>
    <property type="match status" value="1"/>
</dbReference>
<evidence type="ECO:0000256" key="2">
    <source>
        <dbReference type="ARBA" id="ARBA00023125"/>
    </source>
</evidence>